<keyword evidence="7" id="KW-0175">Coiled coil</keyword>
<feature type="domain" description="Exonuclease VII large subunit C-terminal" evidence="8">
    <location>
        <begin position="148"/>
        <end position="469"/>
    </location>
</feature>
<keyword evidence="4 5" id="KW-0269">Exonuclease</keyword>
<keyword evidence="11" id="KW-1185">Reference proteome</keyword>
<comment type="similarity">
    <text evidence="5 6">Belongs to the XseA family.</text>
</comment>
<dbReference type="EMBL" id="JANUCP010000005">
    <property type="protein sequence ID" value="MCS3920340.1"/>
    <property type="molecule type" value="Genomic_DNA"/>
</dbReference>
<evidence type="ECO:0000256" key="5">
    <source>
        <dbReference type="HAMAP-Rule" id="MF_00378"/>
    </source>
</evidence>
<comment type="subunit">
    <text evidence="5">Heterooligomer composed of large and small subunits.</text>
</comment>
<feature type="coiled-coil region" evidence="7">
    <location>
        <begin position="295"/>
        <end position="360"/>
    </location>
</feature>
<dbReference type="InterPro" id="IPR020579">
    <property type="entry name" value="Exonuc_VII_lsu_C"/>
</dbReference>
<organism evidence="10 11">
    <name type="scientific">Candidatus Fervidibacter sacchari</name>
    <dbReference type="NCBI Taxonomy" id="1448929"/>
    <lineage>
        <taxon>Bacteria</taxon>
        <taxon>Candidatus Fervidibacterota</taxon>
        <taxon>Candidatus Fervidibacter</taxon>
    </lineage>
</organism>
<evidence type="ECO:0000256" key="6">
    <source>
        <dbReference type="RuleBase" id="RU004355"/>
    </source>
</evidence>
<sequence length="486" mass="56252">MGIWDEELDKNWQDFVWRIEQEWQEEPVFTVSEINEYVRQMLNRDEFLQRVWVRGEISRWQVYQSGHAYFTLKDEHSQITGVMWRERLAYLGEMPKEGEKVRVLGSIKVTRKGGEFQIDAIKIVREIDKGFWWRKFEETKRKLEAEGLFAPERKRQIPTFPQRIGVITSPDGAAIRDIIRIVRQRHSGVEIVFFPSLVQGEDAPSSLVQAIKLANSLEVEQRVGKIDVLIVGRGGGSVEDLWAFNEEIVVRAVAESRIPTISAVGHETDFVLTDFAADERAPTPTAAAQRVVPDRQDWLDRLRQLEIRLRQAVRNRLRQSREQWRRLSERKCFTDPLSLLGDFRQELDRVSIQIDALAQRQISLKRWKLLELSNRLAHCSPQAQLVRWRERLHRYNEALQTAVELALSKCRRKLELMVGKLEALSPFSVLQRGYALVRDPISGKVLTRVKHFAVGQRAEVLLADGKLDVTINEVMSDDEASDGATQ</sequence>
<accession>A0ABT2ER57</accession>
<evidence type="ECO:0000313" key="11">
    <source>
        <dbReference type="Proteomes" id="UP001204798"/>
    </source>
</evidence>
<gene>
    <name evidence="5" type="primary">xseA</name>
    <name evidence="10" type="ORF">M2350_002769</name>
</gene>
<dbReference type="InterPro" id="IPR003753">
    <property type="entry name" value="Exonuc_VII_L"/>
</dbReference>
<evidence type="ECO:0000256" key="4">
    <source>
        <dbReference type="ARBA" id="ARBA00022839"/>
    </source>
</evidence>
<evidence type="ECO:0000256" key="1">
    <source>
        <dbReference type="ARBA" id="ARBA00022490"/>
    </source>
</evidence>
<evidence type="ECO:0000256" key="2">
    <source>
        <dbReference type="ARBA" id="ARBA00022722"/>
    </source>
</evidence>
<dbReference type="PANTHER" id="PTHR30008">
    <property type="entry name" value="EXODEOXYRIBONUCLEASE 7 LARGE SUBUNIT"/>
    <property type="match status" value="1"/>
</dbReference>
<dbReference type="PANTHER" id="PTHR30008:SF0">
    <property type="entry name" value="EXODEOXYRIBONUCLEASE 7 LARGE SUBUNIT"/>
    <property type="match status" value="1"/>
</dbReference>
<dbReference type="Pfam" id="PF13742">
    <property type="entry name" value="tRNA_anti_2"/>
    <property type="match status" value="1"/>
</dbReference>
<dbReference type="InterPro" id="IPR025824">
    <property type="entry name" value="OB-fold_nuc-bd_dom"/>
</dbReference>
<evidence type="ECO:0000259" key="9">
    <source>
        <dbReference type="Pfam" id="PF13742"/>
    </source>
</evidence>
<comment type="subcellular location">
    <subcellularLocation>
        <location evidence="5 6">Cytoplasm</location>
    </subcellularLocation>
</comment>
<keyword evidence="1 5" id="KW-0963">Cytoplasm</keyword>
<evidence type="ECO:0000259" key="8">
    <source>
        <dbReference type="Pfam" id="PF02601"/>
    </source>
</evidence>
<dbReference type="Pfam" id="PF02601">
    <property type="entry name" value="Exonuc_VII_L"/>
    <property type="match status" value="1"/>
</dbReference>
<proteinExistence type="inferred from homology"/>
<evidence type="ECO:0000256" key="7">
    <source>
        <dbReference type="SAM" id="Coils"/>
    </source>
</evidence>
<dbReference type="RefSeq" id="WP_259099166.1">
    <property type="nucleotide sequence ID" value="NZ_CP130454.1"/>
</dbReference>
<evidence type="ECO:0000256" key="3">
    <source>
        <dbReference type="ARBA" id="ARBA00022801"/>
    </source>
</evidence>
<comment type="function">
    <text evidence="5">Bidirectionally degrades single-stranded DNA into large acid-insoluble oligonucleotides, which are then degraded further into small acid-soluble oligonucleotides.</text>
</comment>
<comment type="caution">
    <text evidence="10">The sequence shown here is derived from an EMBL/GenBank/DDBJ whole genome shotgun (WGS) entry which is preliminary data.</text>
</comment>
<reference evidence="10 11" key="1">
    <citation type="submission" date="2022-08" db="EMBL/GenBank/DDBJ databases">
        <title>Bacterial and archaeal communities from various locations to study Microbial Dark Matter (Phase II).</title>
        <authorList>
            <person name="Stepanauskas R."/>
        </authorList>
    </citation>
    <scope>NUCLEOTIDE SEQUENCE [LARGE SCALE GENOMIC DNA]</scope>
    <source>
        <strain evidence="10 11">PD1</strain>
    </source>
</reference>
<dbReference type="HAMAP" id="MF_00378">
    <property type="entry name" value="Exonuc_7_L"/>
    <property type="match status" value="1"/>
</dbReference>
<feature type="domain" description="OB-fold nucleic acid binding" evidence="9">
    <location>
        <begin position="29"/>
        <end position="123"/>
    </location>
</feature>
<keyword evidence="2 5" id="KW-0540">Nuclease</keyword>
<evidence type="ECO:0000313" key="10">
    <source>
        <dbReference type="EMBL" id="MCS3920340.1"/>
    </source>
</evidence>
<keyword evidence="3 5" id="KW-0378">Hydrolase</keyword>
<dbReference type="Proteomes" id="UP001204798">
    <property type="component" value="Unassembled WGS sequence"/>
</dbReference>
<dbReference type="NCBIfam" id="TIGR00237">
    <property type="entry name" value="xseA"/>
    <property type="match status" value="1"/>
</dbReference>
<protein>
    <recommendedName>
        <fullName evidence="5">Exodeoxyribonuclease 7 large subunit</fullName>
        <ecNumber evidence="5">3.1.11.6</ecNumber>
    </recommendedName>
    <alternativeName>
        <fullName evidence="5">Exodeoxyribonuclease VII large subunit</fullName>
        <shortName evidence="5">Exonuclease VII large subunit</shortName>
    </alternativeName>
</protein>
<dbReference type="GO" id="GO:0008855">
    <property type="term" value="F:exodeoxyribonuclease VII activity"/>
    <property type="evidence" value="ECO:0007669"/>
    <property type="project" value="UniProtKB-EC"/>
</dbReference>
<comment type="catalytic activity">
    <reaction evidence="5 6">
        <text>Exonucleolytic cleavage in either 5'- to 3'- or 3'- to 5'-direction to yield nucleoside 5'-phosphates.</text>
        <dbReference type="EC" id="3.1.11.6"/>
    </reaction>
</comment>
<name>A0ABT2ER57_9BACT</name>
<dbReference type="CDD" id="cd04489">
    <property type="entry name" value="ExoVII_LU_OBF"/>
    <property type="match status" value="1"/>
</dbReference>
<dbReference type="EC" id="3.1.11.6" evidence="5"/>